<evidence type="ECO:0000259" key="1">
    <source>
        <dbReference type="Pfam" id="PF08770"/>
    </source>
</evidence>
<evidence type="ECO:0000313" key="3">
    <source>
        <dbReference type="Proteomes" id="UP000076131"/>
    </source>
</evidence>
<organism evidence="2 3">
    <name type="scientific">Rhodanobacter thiooxydans</name>
    <dbReference type="NCBI Taxonomy" id="416169"/>
    <lineage>
        <taxon>Bacteria</taxon>
        <taxon>Pseudomonadati</taxon>
        <taxon>Pseudomonadota</taxon>
        <taxon>Gammaproteobacteria</taxon>
        <taxon>Lysobacterales</taxon>
        <taxon>Rhodanobacteraceae</taxon>
        <taxon>Rhodanobacter</taxon>
    </lineage>
</organism>
<dbReference type="NCBIfam" id="TIGR04490">
    <property type="entry name" value="SoxZ_true"/>
    <property type="match status" value="1"/>
</dbReference>
<feature type="domain" description="Sulphur oxidation protein SoxZ" evidence="1">
    <location>
        <begin position="8"/>
        <end position="103"/>
    </location>
</feature>
<gene>
    <name evidence="2" type="ORF">RHOFW104T7_15615</name>
</gene>
<dbReference type="AlphaFoldDB" id="A0A154QG28"/>
<name>A0A154QG28_9GAMM</name>
<dbReference type="Gene3D" id="2.60.40.10">
    <property type="entry name" value="Immunoglobulins"/>
    <property type="match status" value="1"/>
</dbReference>
<proteinExistence type="predicted"/>
<protein>
    <submittedName>
        <fullName evidence="2">Thiosulfate oxidation carrier complex protein SoxZ</fullName>
    </submittedName>
</protein>
<dbReference type="STRING" id="416169.RHOFW104T7_15615"/>
<comment type="caution">
    <text evidence="2">The sequence shown here is derived from an EMBL/GenBank/DDBJ whole genome shotgun (WGS) entry which is preliminary data.</text>
</comment>
<dbReference type="InterPro" id="IPR014756">
    <property type="entry name" value="Ig_E-set"/>
</dbReference>
<dbReference type="eggNOG" id="COG5501">
    <property type="taxonomic scope" value="Bacteria"/>
</dbReference>
<reference evidence="2 3" key="1">
    <citation type="journal article" date="2016" name="MBio">
        <title>Lateral Gene Transfer in a Heavy Metal-Contaminated-Groundwater Microbial Community.</title>
        <authorList>
            <person name="Hemme C.L."/>
            <person name="Green S.J."/>
            <person name="Rishishwar L."/>
            <person name="Prakash O."/>
            <person name="Pettenato A."/>
            <person name="Chakraborty R."/>
            <person name="Deutschbauer A.M."/>
            <person name="Van Nostrand J.D."/>
            <person name="Wu L."/>
            <person name="He Z."/>
            <person name="Jordan I.K."/>
            <person name="Hazen T.C."/>
            <person name="Arkin A.P."/>
            <person name="Kostka J.E."/>
            <person name="Zhou J."/>
        </authorList>
    </citation>
    <scope>NUCLEOTIDE SEQUENCE [LARGE SCALE GENOMIC DNA]</scope>
    <source>
        <strain evidence="2 3">FW104-T7</strain>
    </source>
</reference>
<sequence length="106" mass="11276">MPDPTKIRATANGDVVEVKMLMSHPESTGLTTDAAGKLKLATTPHYIKTVTVACNDRTVMTGDWGPAVSKNPFLTLRFKGGKPGDKITVTWNDSAGESRTDEATVG</sequence>
<dbReference type="InterPro" id="IPR014880">
    <property type="entry name" value="SoxZ_dom"/>
</dbReference>
<dbReference type="SUPFAM" id="SSF81296">
    <property type="entry name" value="E set domains"/>
    <property type="match status" value="1"/>
</dbReference>
<dbReference type="RefSeq" id="WP_008438957.1">
    <property type="nucleotide sequence ID" value="NZ_LVJS01000050.1"/>
</dbReference>
<dbReference type="InterPro" id="IPR013783">
    <property type="entry name" value="Ig-like_fold"/>
</dbReference>
<keyword evidence="3" id="KW-1185">Reference proteome</keyword>
<evidence type="ECO:0000313" key="2">
    <source>
        <dbReference type="EMBL" id="KZC23126.1"/>
    </source>
</evidence>
<dbReference type="Proteomes" id="UP000076131">
    <property type="component" value="Unassembled WGS sequence"/>
</dbReference>
<dbReference type="InterPro" id="IPR030995">
    <property type="entry name" value="SoxZ"/>
</dbReference>
<dbReference type="EMBL" id="LVJS01000050">
    <property type="protein sequence ID" value="KZC23126.1"/>
    <property type="molecule type" value="Genomic_DNA"/>
</dbReference>
<accession>A0A154QG28</accession>
<dbReference type="Pfam" id="PF08770">
    <property type="entry name" value="SoxZ"/>
    <property type="match status" value="1"/>
</dbReference>